<dbReference type="InterPro" id="IPR050313">
    <property type="entry name" value="Carb_Metab_HTH_regulators"/>
</dbReference>
<keyword evidence="1" id="KW-0805">Transcription regulation</keyword>
<dbReference type="EMBL" id="AEBR01000025">
    <property type="protein sequence ID" value="EFM83437.1"/>
    <property type="molecule type" value="Genomic_DNA"/>
</dbReference>
<dbReference type="InterPro" id="IPR014036">
    <property type="entry name" value="DeoR-like_C"/>
</dbReference>
<dbReference type="Gene3D" id="3.40.50.1360">
    <property type="match status" value="1"/>
</dbReference>
<feature type="domain" description="HTH deoR-type" evidence="4">
    <location>
        <begin position="8"/>
        <end position="63"/>
    </location>
</feature>
<proteinExistence type="predicted"/>
<dbReference type="GO" id="GO:0003700">
    <property type="term" value="F:DNA-binding transcription factor activity"/>
    <property type="evidence" value="ECO:0007669"/>
    <property type="project" value="InterPro"/>
</dbReference>
<dbReference type="Proteomes" id="UP000004846">
    <property type="component" value="Unassembled WGS sequence"/>
</dbReference>
<dbReference type="HOGENOM" id="CLU_060699_1_1_9"/>
<dbReference type="PROSITE" id="PS51000">
    <property type="entry name" value="HTH_DEOR_2"/>
    <property type="match status" value="1"/>
</dbReference>
<dbReference type="GO" id="GO:0003677">
    <property type="term" value="F:DNA binding"/>
    <property type="evidence" value="ECO:0007669"/>
    <property type="project" value="UniProtKB-KW"/>
</dbReference>
<accession>A0A125W831</accession>
<dbReference type="Pfam" id="PF08220">
    <property type="entry name" value="HTH_DeoR"/>
    <property type="match status" value="1"/>
</dbReference>
<dbReference type="Gene3D" id="1.10.10.10">
    <property type="entry name" value="Winged helix-like DNA-binding domain superfamily/Winged helix DNA-binding domain"/>
    <property type="match status" value="1"/>
</dbReference>
<protein>
    <submittedName>
        <fullName evidence="5">HTH-type transcriptional repressor GlcR</fullName>
    </submittedName>
</protein>
<dbReference type="InterPro" id="IPR001034">
    <property type="entry name" value="DeoR_HTH"/>
</dbReference>
<gene>
    <name evidence="5" type="primary">glcR</name>
    <name evidence="5" type="ORF">HMPREF9498_00894</name>
</gene>
<evidence type="ECO:0000256" key="1">
    <source>
        <dbReference type="ARBA" id="ARBA00023015"/>
    </source>
</evidence>
<dbReference type="InterPro" id="IPR036390">
    <property type="entry name" value="WH_DNA-bd_sf"/>
</dbReference>
<dbReference type="InterPro" id="IPR018356">
    <property type="entry name" value="Tscrpt_reg_HTH_DeoR_CS"/>
</dbReference>
<comment type="caution">
    <text evidence="5">The sequence shown here is derived from an EMBL/GenBank/DDBJ whole genome shotgun (WGS) entry which is preliminary data.</text>
</comment>
<dbReference type="SUPFAM" id="SSF46785">
    <property type="entry name" value="Winged helix' DNA-binding domain"/>
    <property type="match status" value="1"/>
</dbReference>
<evidence type="ECO:0000313" key="5">
    <source>
        <dbReference type="EMBL" id="EFM83437.1"/>
    </source>
</evidence>
<reference evidence="5 6" key="1">
    <citation type="submission" date="2010-07" db="EMBL/GenBank/DDBJ databases">
        <authorList>
            <person name="Sid Ahmed O."/>
        </authorList>
    </citation>
    <scope>NUCLEOTIDE SEQUENCE [LARGE SCALE GENOMIC DNA]</scope>
    <source>
        <strain evidence="5 6">TX4248</strain>
    </source>
</reference>
<dbReference type="SUPFAM" id="SSF100950">
    <property type="entry name" value="NagB/RpiA/CoA transferase-like"/>
    <property type="match status" value="1"/>
</dbReference>
<dbReference type="SMART" id="SM00420">
    <property type="entry name" value="HTH_DEOR"/>
    <property type="match status" value="1"/>
</dbReference>
<dbReference type="PRINTS" id="PR00037">
    <property type="entry name" value="HTHLACR"/>
</dbReference>
<sequence>MKSSLETIEKRQQNILALLQKNKQMTTYKLADALNVSLSTIRRDLNVLETKNDIIRKYGYCIYNDQNQKDFDQSGPELLKQAIARVACSYLSDYDTVFINSSSTALNILHYLKADHLTIVTNNLKIATKPHVSQYNYILTGGELRFPKEVLVGDIAINTITATHADVCVIGCSGVSLEHGVTTKIFNEAKINELMIKQTTKVKILVADHRKIGLTSKFKIADITAFDCLITDKHCSSTLITELRKTGLKVIQVD</sequence>
<dbReference type="PANTHER" id="PTHR30363">
    <property type="entry name" value="HTH-TYPE TRANSCRIPTIONAL REGULATOR SRLR-RELATED"/>
    <property type="match status" value="1"/>
</dbReference>
<dbReference type="GeneID" id="60893519"/>
<dbReference type="SMART" id="SM01134">
    <property type="entry name" value="DeoRC"/>
    <property type="match status" value="1"/>
</dbReference>
<evidence type="ECO:0000259" key="4">
    <source>
        <dbReference type="PROSITE" id="PS51000"/>
    </source>
</evidence>
<organism evidence="5 6">
    <name type="scientific">Enterococcus faecalis TX4248</name>
    <dbReference type="NCBI Taxonomy" id="749495"/>
    <lineage>
        <taxon>Bacteria</taxon>
        <taxon>Bacillati</taxon>
        <taxon>Bacillota</taxon>
        <taxon>Bacilli</taxon>
        <taxon>Lactobacillales</taxon>
        <taxon>Enterococcaceae</taxon>
        <taxon>Enterococcus</taxon>
    </lineage>
</organism>
<name>A0A125W831_ENTFL</name>
<evidence type="ECO:0000256" key="2">
    <source>
        <dbReference type="ARBA" id="ARBA00023125"/>
    </source>
</evidence>
<dbReference type="InterPro" id="IPR037171">
    <property type="entry name" value="NagB/RpiA_transferase-like"/>
</dbReference>
<dbReference type="PANTHER" id="PTHR30363:SF44">
    <property type="entry name" value="AGA OPERON TRANSCRIPTIONAL REPRESSOR-RELATED"/>
    <property type="match status" value="1"/>
</dbReference>
<dbReference type="InterPro" id="IPR036388">
    <property type="entry name" value="WH-like_DNA-bd_sf"/>
</dbReference>
<evidence type="ECO:0000313" key="6">
    <source>
        <dbReference type="Proteomes" id="UP000004846"/>
    </source>
</evidence>
<dbReference type="PROSITE" id="PS00894">
    <property type="entry name" value="HTH_DEOR_1"/>
    <property type="match status" value="1"/>
</dbReference>
<dbReference type="AlphaFoldDB" id="A0A125W831"/>
<dbReference type="RefSeq" id="WP_002382117.1">
    <property type="nucleotide sequence ID" value="NZ_GL454430.1"/>
</dbReference>
<evidence type="ECO:0000256" key="3">
    <source>
        <dbReference type="ARBA" id="ARBA00023163"/>
    </source>
</evidence>
<dbReference type="Pfam" id="PF00455">
    <property type="entry name" value="DeoRC"/>
    <property type="match status" value="1"/>
</dbReference>
<keyword evidence="2" id="KW-0238">DNA-binding</keyword>
<keyword evidence="3" id="KW-0804">Transcription</keyword>